<dbReference type="GO" id="GO:0005506">
    <property type="term" value="F:iron ion binding"/>
    <property type="evidence" value="ECO:0007669"/>
    <property type="project" value="InterPro"/>
</dbReference>
<dbReference type="Gene3D" id="1.10.630.10">
    <property type="entry name" value="Cytochrome P450"/>
    <property type="match status" value="1"/>
</dbReference>
<proteinExistence type="evidence at protein level"/>
<evidence type="ECO:0000256" key="4">
    <source>
        <dbReference type="ARBA" id="ARBA00022723"/>
    </source>
</evidence>
<dbReference type="EMBL" id="ACHJ01000031">
    <property type="protein sequence ID" value="EEI17726.1"/>
    <property type="molecule type" value="Genomic_DNA"/>
</dbReference>
<dbReference type="PANTHER" id="PTHR24286">
    <property type="entry name" value="CYTOCHROME P450 26"/>
    <property type="match status" value="1"/>
</dbReference>
<dbReference type="SMR" id="C0XPZ5"/>
<dbReference type="GO" id="GO:0004497">
    <property type="term" value="F:monooxygenase activity"/>
    <property type="evidence" value="ECO:0007669"/>
    <property type="project" value="UniProtKB-KW"/>
</dbReference>
<evidence type="ECO:0000256" key="7">
    <source>
        <dbReference type="ARBA" id="ARBA00023033"/>
    </source>
</evidence>
<evidence type="ECO:0008006" key="12">
    <source>
        <dbReference type="Google" id="ProtNLM"/>
    </source>
</evidence>
<evidence type="ECO:0007829" key="11">
    <source>
        <dbReference type="PDB" id="8W1K"/>
    </source>
</evidence>
<dbReference type="STRING" id="525263.HMPREF0298_0515"/>
<dbReference type="AlphaFoldDB" id="C0XPZ5"/>
<keyword evidence="3 10" id="KW-0349">Heme</keyword>
<feature type="binding site" evidence="10 11">
    <location>
        <position position="99"/>
    </location>
    <ligand>
        <name>heme b</name>
        <dbReference type="ChEBI" id="CHEBI:60344"/>
    </ligand>
</feature>
<evidence type="ECO:0000256" key="6">
    <source>
        <dbReference type="ARBA" id="ARBA00023004"/>
    </source>
</evidence>
<gene>
    <name evidence="8" type="ORF">HMPREF0298_0515</name>
</gene>
<dbReference type="GO" id="GO:0016705">
    <property type="term" value="F:oxidoreductase activity, acting on paired donors, with incorporation or reduction of molecular oxygen"/>
    <property type="evidence" value="ECO:0007669"/>
    <property type="project" value="InterPro"/>
</dbReference>
<comment type="caution">
    <text evidence="8">The sequence shown here is derived from an EMBL/GenBank/DDBJ whole genome shotgun (WGS) entry which is preliminary data.</text>
</comment>
<name>C0XPZ5_CORLD</name>
<evidence type="ECO:0000313" key="8">
    <source>
        <dbReference type="EMBL" id="EEI17726.1"/>
    </source>
</evidence>
<keyword evidence="10 11" id="KW-0002">3D-structure</keyword>
<dbReference type="Pfam" id="PF00067">
    <property type="entry name" value="p450"/>
    <property type="match status" value="1"/>
</dbReference>
<evidence type="ECO:0000256" key="5">
    <source>
        <dbReference type="ARBA" id="ARBA00023002"/>
    </source>
</evidence>
<dbReference type="PANTHER" id="PTHR24286:SF24">
    <property type="entry name" value="LANOSTEROL 14-ALPHA DEMETHYLASE"/>
    <property type="match status" value="1"/>
</dbReference>
<comment type="similarity">
    <text evidence="2">Belongs to the cytochrome P450 family.</text>
</comment>
<dbReference type="GO" id="GO:0020037">
    <property type="term" value="F:heme binding"/>
    <property type="evidence" value="ECO:0007669"/>
    <property type="project" value="InterPro"/>
</dbReference>
<protein>
    <recommendedName>
        <fullName evidence="12">Unspecific monooxygenase</fullName>
    </recommendedName>
</protein>
<organism evidence="8 9">
    <name type="scientific">Corynebacterium lipophiloflavum (strain ATCC 700352 / DSM 44291 / CCUG 37336 / JCM 10383 / DMMZ 1944)</name>
    <dbReference type="NCBI Taxonomy" id="525263"/>
    <lineage>
        <taxon>Bacteria</taxon>
        <taxon>Bacillati</taxon>
        <taxon>Actinomycetota</taxon>
        <taxon>Actinomycetes</taxon>
        <taxon>Mycobacteriales</taxon>
        <taxon>Corynebacteriaceae</taxon>
        <taxon>Corynebacterium</taxon>
    </lineage>
</organism>
<dbReference type="eggNOG" id="COG2124">
    <property type="taxonomic scope" value="Bacteria"/>
</dbReference>
<dbReference type="CDD" id="cd11067">
    <property type="entry name" value="CYP152"/>
    <property type="match status" value="1"/>
</dbReference>
<dbReference type="HOGENOM" id="CLU_037319_0_0_11"/>
<evidence type="ECO:0007829" key="10">
    <source>
        <dbReference type="PDB" id="8W1J"/>
    </source>
</evidence>
<dbReference type="PDB" id="8W1J">
    <property type="method" value="X-ray"/>
    <property type="resolution" value="1.80 A"/>
    <property type="chains" value="A/B/C=1-429"/>
</dbReference>
<keyword evidence="5" id="KW-0560">Oxidoreductase</keyword>
<reference evidence="10 11" key="2">
    <citation type="journal article" date="2025" name="Nat. Commun.">
        <title>Coordinated conformational changes in P450 decarboxylases enable hydrocarbons production from renewable feedstocks.</title>
        <authorList>
            <person name="Generoso W.C."/>
            <person name="Alvarenga A.H.S."/>
            <person name="Simoes I.T."/>
            <person name="Miyamoto R.Y."/>
            <person name="Melo R.R."/>
            <person name="Guilherme E.P.X."/>
            <person name="Mandelli F."/>
            <person name="Santos C.A."/>
            <person name="Prata R."/>
            <person name="Santos C.R.D."/>
            <person name="Colombari F.M."/>
            <person name="Morais M.A.B."/>
            <person name="Pimentel Fernandes R."/>
            <person name="Persinoti G.F."/>
            <person name="Murakami M.T."/>
            <person name="Zanphorlin L.M."/>
        </authorList>
    </citation>
    <scope>X-RAY CRYSTALLOGRAPHY (1.70 ANGSTROMS) IN COMPLEX WITH HEME B</scope>
</reference>
<feature type="binding site" evidence="10 11">
    <location>
        <position position="103"/>
    </location>
    <ligand>
        <name>heme b</name>
        <dbReference type="ChEBI" id="CHEBI:60344"/>
    </ligand>
</feature>
<dbReference type="SUPFAM" id="SSF48264">
    <property type="entry name" value="Cytochrome P450"/>
    <property type="match status" value="1"/>
</dbReference>
<evidence type="ECO:0000256" key="1">
    <source>
        <dbReference type="ARBA" id="ARBA00001971"/>
    </source>
</evidence>
<keyword evidence="4 10" id="KW-0479">Metal-binding</keyword>
<feature type="binding site" evidence="11">
    <location>
        <position position="364"/>
    </location>
    <ligand>
        <name>heme b</name>
        <dbReference type="ChEBI" id="CHEBI:60344"/>
    </ligand>
</feature>
<evidence type="ECO:0000256" key="3">
    <source>
        <dbReference type="ARBA" id="ARBA00022617"/>
    </source>
</evidence>
<sequence length="429" mass="47041">MRMTSNQNPRVSGDRTIQFLTDGYLLPSNLRKTAGLEPESMCPVTTKLLGQDATIVRGSAGIDLFYDEDVMQREGAMPPVIGDALVGKGAVHNLDGEEHKVRKAQMAAMAYEDERVAEFAPLVAEEVERAVAGWEGAQGNVFEDLSLAFGRAAFRWAGIDLPAENTDELVGRMITLLDNFGTATGTPKAFWQRRQLDNWAEALITDVREGRITARPDCVLEHMAQLTDASGERVDARTAGIELQNLTRPTVAVGFFASFAAVALAENPQWRTRINESETGREAFAFAQEVRRFYPFVPMFPAKATKDTEFEGCPIHQGQRVILDFVGTLHSAEEWDNPASFDPERFMAYETQSEAETIKPFIPQGGADVRTGHRCPGEKIAVTALSAAVEALARPEVRISAEAIDINYSMTEILARPKSGVRVTVASSS</sequence>
<feature type="binding site" evidence="10 11">
    <location>
        <position position="73"/>
    </location>
    <ligand>
        <name>heme b</name>
        <dbReference type="ChEBI" id="CHEBI:60344"/>
    </ligand>
</feature>
<comment type="cofactor">
    <cofactor evidence="1">
        <name>heme</name>
        <dbReference type="ChEBI" id="CHEBI:30413"/>
    </cofactor>
</comment>
<dbReference type="InterPro" id="IPR036396">
    <property type="entry name" value="Cyt_P450_sf"/>
</dbReference>
<feature type="binding site" evidence="10 11">
    <location>
        <position position="66"/>
    </location>
    <ligand>
        <name>heme b</name>
        <dbReference type="ChEBI" id="CHEBI:60344"/>
    </ligand>
</feature>
<evidence type="ECO:0000256" key="2">
    <source>
        <dbReference type="ARBA" id="ARBA00010617"/>
    </source>
</evidence>
<dbReference type="InterPro" id="IPR001128">
    <property type="entry name" value="Cyt_P450"/>
</dbReference>
<dbReference type="Proteomes" id="UP000006196">
    <property type="component" value="Unassembled WGS sequence"/>
</dbReference>
<feature type="binding site" evidence="10 11">
    <location>
        <position position="375"/>
    </location>
    <ligand>
        <name>heme b</name>
        <dbReference type="ChEBI" id="CHEBI:60344"/>
        <note>axial binding residue</note>
    </ligand>
    <ligandPart>
        <name>Fe</name>
        <dbReference type="ChEBI" id="CHEBI:18248"/>
    </ligandPart>
</feature>
<keyword evidence="6 10" id="KW-0408">Iron</keyword>
<reference evidence="8" key="1">
    <citation type="submission" date="2009-01" db="EMBL/GenBank/DDBJ databases">
        <authorList>
            <person name="Qin X."/>
            <person name="Bachman B."/>
            <person name="Battles P."/>
            <person name="Bell A."/>
            <person name="Bess C."/>
            <person name="Bickham C."/>
            <person name="Chaboub L."/>
            <person name="Chen D."/>
            <person name="Coyle M."/>
            <person name="Deiros D.R."/>
            <person name="Dinh H."/>
            <person name="Forbes L."/>
            <person name="Fowler G."/>
            <person name="Francisco L."/>
            <person name="Fu Q."/>
            <person name="Gubbala S."/>
            <person name="Hale W."/>
            <person name="Han Y."/>
            <person name="Hemphill L."/>
            <person name="Highlander S.K."/>
            <person name="Hirani K."/>
            <person name="Hogues M."/>
            <person name="Jackson L."/>
            <person name="Jakkamsetti A."/>
            <person name="Javaid M."/>
            <person name="Jiang H."/>
            <person name="Korchina V."/>
            <person name="Kovar C."/>
            <person name="Lara F."/>
            <person name="Lee S."/>
            <person name="Mata R."/>
            <person name="Mathew T."/>
            <person name="Moen C."/>
            <person name="Morales K."/>
            <person name="Munidasa M."/>
            <person name="Nazareth L."/>
            <person name="Ngo R."/>
            <person name="Nguyen L."/>
            <person name="Okwuonu G."/>
            <person name="Ongeri F."/>
            <person name="Patil S."/>
            <person name="Petrosino J."/>
            <person name="Pham C."/>
            <person name="Pham P."/>
            <person name="Pu L.-L."/>
            <person name="Puazo M."/>
            <person name="Raj R."/>
            <person name="Reid J."/>
            <person name="Rouhana J."/>
            <person name="Saada N."/>
            <person name="Shang Y."/>
            <person name="Simmons D."/>
            <person name="Thornton R."/>
            <person name="Warren J."/>
            <person name="Weissenberger G."/>
            <person name="Zhang J."/>
            <person name="Zhang L."/>
            <person name="Zhou C."/>
            <person name="Zhu D."/>
            <person name="Muzny D."/>
            <person name="Worley K."/>
            <person name="Gibbs R."/>
        </authorList>
    </citation>
    <scope>NUCLEOTIDE SEQUENCE [LARGE SCALE GENOMIC DNA]</scope>
    <source>
        <strain evidence="8">DSM 44291</strain>
    </source>
</reference>
<keyword evidence="9" id="KW-1185">Reference proteome</keyword>
<accession>C0XPZ5</accession>
<keyword evidence="7" id="KW-0503">Monooxygenase</keyword>
<feature type="binding site" evidence="10 11">
    <location>
        <position position="373"/>
    </location>
    <ligand>
        <name>heme b</name>
        <dbReference type="ChEBI" id="CHEBI:60344"/>
    </ligand>
</feature>
<dbReference type="GO" id="GO:0016125">
    <property type="term" value="P:sterol metabolic process"/>
    <property type="evidence" value="ECO:0007669"/>
    <property type="project" value="TreeGrafter"/>
</dbReference>
<dbReference type="PDB" id="8W1K">
    <property type="method" value="X-ray"/>
    <property type="resolution" value="1.70 A"/>
    <property type="chains" value="A/B/C=1-429"/>
</dbReference>
<evidence type="ECO:0000313" key="9">
    <source>
        <dbReference type="Proteomes" id="UP000006196"/>
    </source>
</evidence>